<gene>
    <name evidence="1" type="ORF">FHU10_0790</name>
</gene>
<comment type="caution">
    <text evidence="1">The sequence shown here is derived from an EMBL/GenBank/DDBJ whole genome shotgun (WGS) entry which is preliminary data.</text>
</comment>
<name>A0A542D748_SERFO</name>
<dbReference type="OrthoDB" id="9779889at2"/>
<organism evidence="1">
    <name type="scientific">Serratia fonticola</name>
    <dbReference type="NCBI Taxonomy" id="47917"/>
    <lineage>
        <taxon>Bacteria</taxon>
        <taxon>Pseudomonadati</taxon>
        <taxon>Pseudomonadota</taxon>
        <taxon>Gammaproteobacteria</taxon>
        <taxon>Enterobacterales</taxon>
        <taxon>Yersiniaceae</taxon>
        <taxon>Serratia</taxon>
    </lineage>
</organism>
<evidence type="ECO:0000313" key="1">
    <source>
        <dbReference type="EMBL" id="TVZ68360.1"/>
    </source>
</evidence>
<sequence length="201" mass="22897">MLFRIARWLFELPARVFTPIFRNRLRLSLFFLLLAASIFVLKHYLHEQPQEETFTLNASQNFVIQREAPRREAREHCIGPLPDNHGQPWPTSAGYLHQPEWKTGSKLQSVTLDNQHNPFAVVVKLEDVSRQVQADVFIPATSSFNIKLGSGGNYVMKVKEIKNGCSFRSVFSVADNHDGKLPITLSAEGPLQYHPIANNQF</sequence>
<proteinExistence type="predicted"/>
<protein>
    <submittedName>
        <fullName evidence="1">Uncharacterized protein</fullName>
    </submittedName>
</protein>
<accession>A0A542D748</accession>
<dbReference type="EMBL" id="VISQ01000001">
    <property type="protein sequence ID" value="TVZ68360.1"/>
    <property type="molecule type" value="Genomic_DNA"/>
</dbReference>
<reference evidence="1" key="2">
    <citation type="submission" date="2019-08" db="EMBL/GenBank/DDBJ databases">
        <title>Investigation of anaerobic lignin degradation for improved lignocellulosic biofuels.</title>
        <authorList>
            <person name="Deangelis K.PhD."/>
        </authorList>
    </citation>
    <scope>NUCLEOTIDE SEQUENCE [LARGE SCALE GENOMIC DNA]</scope>
    <source>
        <strain evidence="1">128R</strain>
    </source>
</reference>
<dbReference type="AlphaFoldDB" id="A0A542D748"/>
<reference evidence="1" key="1">
    <citation type="submission" date="2019-06" db="EMBL/GenBank/DDBJ databases">
        <authorList>
            <person name="Deangelis K."/>
            <person name="Huntemann M."/>
            <person name="Clum A."/>
            <person name="Pillay M."/>
            <person name="Palaniappan K."/>
            <person name="Varghese N."/>
            <person name="Mikhailova N."/>
            <person name="Stamatis D."/>
            <person name="Reddy T."/>
            <person name="Daum C."/>
            <person name="Shapiro N."/>
            <person name="Ivanova N."/>
            <person name="Kyrpides N."/>
            <person name="Woyke T."/>
        </authorList>
    </citation>
    <scope>NUCLEOTIDE SEQUENCE [LARGE SCALE GENOMIC DNA]</scope>
    <source>
        <strain evidence="1">128R</strain>
    </source>
</reference>